<gene>
    <name evidence="7" type="ORF">RJ639_041501</name>
</gene>
<proteinExistence type="inferred from homology"/>
<dbReference type="AlphaFoldDB" id="A0AA88WHP5"/>
<dbReference type="PANTHER" id="PTHR10795">
    <property type="entry name" value="PROPROTEIN CONVERTASE SUBTILISIN/KEXIN"/>
    <property type="match status" value="1"/>
</dbReference>
<dbReference type="Pfam" id="PF26130">
    <property type="entry name" value="PB1-like"/>
    <property type="match status" value="1"/>
</dbReference>
<accession>A0AA88WHP5</accession>
<evidence type="ECO:0000313" key="7">
    <source>
        <dbReference type="EMBL" id="KAK3027867.1"/>
    </source>
</evidence>
<comment type="caution">
    <text evidence="7">The sequence shown here is derived from an EMBL/GenBank/DDBJ whole genome shotgun (WGS) entry which is preliminary data.</text>
</comment>
<feature type="domain" description="PB1-like" evidence="6">
    <location>
        <begin position="124"/>
        <end position="220"/>
    </location>
</feature>
<keyword evidence="3" id="KW-0175">Coiled coil</keyword>
<comment type="similarity">
    <text evidence="1">Belongs to the peptidase S8 family.</text>
</comment>
<evidence type="ECO:0000256" key="3">
    <source>
        <dbReference type="SAM" id="Coils"/>
    </source>
</evidence>
<dbReference type="GO" id="GO:0004252">
    <property type="term" value="F:serine-type endopeptidase activity"/>
    <property type="evidence" value="ECO:0007669"/>
    <property type="project" value="InterPro"/>
</dbReference>
<organism evidence="7 8">
    <name type="scientific">Escallonia herrerae</name>
    <dbReference type="NCBI Taxonomy" id="1293975"/>
    <lineage>
        <taxon>Eukaryota</taxon>
        <taxon>Viridiplantae</taxon>
        <taxon>Streptophyta</taxon>
        <taxon>Embryophyta</taxon>
        <taxon>Tracheophyta</taxon>
        <taxon>Spermatophyta</taxon>
        <taxon>Magnoliopsida</taxon>
        <taxon>eudicotyledons</taxon>
        <taxon>Gunneridae</taxon>
        <taxon>Pentapetalae</taxon>
        <taxon>asterids</taxon>
        <taxon>campanulids</taxon>
        <taxon>Escalloniales</taxon>
        <taxon>Escalloniaceae</taxon>
        <taxon>Escallonia</taxon>
    </lineage>
</organism>
<dbReference type="Pfam" id="PF00082">
    <property type="entry name" value="Peptidase_S8"/>
    <property type="match status" value="1"/>
</dbReference>
<evidence type="ECO:0000313" key="8">
    <source>
        <dbReference type="Proteomes" id="UP001188597"/>
    </source>
</evidence>
<dbReference type="InterPro" id="IPR045051">
    <property type="entry name" value="SBT"/>
</dbReference>
<dbReference type="SUPFAM" id="SSF52743">
    <property type="entry name" value="Subtilisin-like"/>
    <property type="match status" value="1"/>
</dbReference>
<dbReference type="EMBL" id="JAVXUP010000439">
    <property type="protein sequence ID" value="KAK3027867.1"/>
    <property type="molecule type" value="Genomic_DNA"/>
</dbReference>
<dbReference type="InterPro" id="IPR000209">
    <property type="entry name" value="Peptidase_S8/S53_dom"/>
</dbReference>
<dbReference type="Gene3D" id="3.40.50.200">
    <property type="entry name" value="Peptidase S8/S53 domain"/>
    <property type="match status" value="1"/>
</dbReference>
<dbReference type="GO" id="GO:0006508">
    <property type="term" value="P:proteolysis"/>
    <property type="evidence" value="ECO:0007669"/>
    <property type="project" value="InterPro"/>
</dbReference>
<evidence type="ECO:0000259" key="6">
    <source>
        <dbReference type="Pfam" id="PF26130"/>
    </source>
</evidence>
<keyword evidence="2" id="KW-0732">Signal</keyword>
<dbReference type="Proteomes" id="UP001188597">
    <property type="component" value="Unassembled WGS sequence"/>
</dbReference>
<feature type="region of interest" description="Disordered" evidence="4">
    <location>
        <begin position="250"/>
        <end position="280"/>
    </location>
</feature>
<dbReference type="InterPro" id="IPR036852">
    <property type="entry name" value="Peptidase_S8/S53_dom_sf"/>
</dbReference>
<reference evidence="7" key="1">
    <citation type="submission" date="2022-12" db="EMBL/GenBank/DDBJ databases">
        <title>Draft genome assemblies for two species of Escallonia (Escalloniales).</title>
        <authorList>
            <person name="Chanderbali A."/>
            <person name="Dervinis C."/>
            <person name="Anghel I."/>
            <person name="Soltis D."/>
            <person name="Soltis P."/>
            <person name="Zapata F."/>
        </authorList>
    </citation>
    <scope>NUCLEOTIDE SEQUENCE</scope>
    <source>
        <strain evidence="7">UCBG64.0493</strain>
        <tissue evidence="7">Leaf</tissue>
    </source>
</reference>
<sequence length="500" mass="55806">MFNLVDHKLIGARYYANNKDDSARDTEGHGTHTASTAAENVVKNTSFYGLARGTARGGVPSARIAAYKVCSGCFDADILAEFDDAIDDVIVDIITISVGSESATGNQLFPFHGKGHSYQMVVFDTISLKIHHGGYFTGVPNMEWKGGVVDVLDGMDVDLMSYWELVGIIGDLGLPSSSLMYYQVPGLDFRSGLRLITDDNGVMSMLEYYKSTDMVPLYVERVDPLQVVGSDGNVIVGDRLLIENNNGDQEEIEVGDGDVTQADDTGGGSGKDVQRRPPRKKLLLDQRKFDGKMEPIKLSKFKLQLRALISEIRELRVLHLPIATIAAATPPADKERTASDQLHLFVQGQKRAEEEFNRKLTELQSKLTLSNELRQKLEMKVNYLQNDNALIENKQKELKETINSLLQSRERFVKAYEDSTCEMKRSIESRDRQIAVLNEKINAHLLLVDSIAKEAFSVKRIVDNAQHVLCKKEEALVIELGNLEVIIKKIQETITHMDEE</sequence>
<dbReference type="InterPro" id="IPR058594">
    <property type="entry name" value="PB1-like_dom_pln"/>
</dbReference>
<keyword evidence="8" id="KW-1185">Reference proteome</keyword>
<evidence type="ECO:0000259" key="5">
    <source>
        <dbReference type="Pfam" id="PF00082"/>
    </source>
</evidence>
<name>A0AA88WHP5_9ASTE</name>
<evidence type="ECO:0000256" key="1">
    <source>
        <dbReference type="ARBA" id="ARBA00011073"/>
    </source>
</evidence>
<evidence type="ECO:0000256" key="2">
    <source>
        <dbReference type="ARBA" id="ARBA00022729"/>
    </source>
</evidence>
<evidence type="ECO:0000256" key="4">
    <source>
        <dbReference type="SAM" id="MobiDB-lite"/>
    </source>
</evidence>
<feature type="coiled-coil region" evidence="3">
    <location>
        <begin position="346"/>
        <end position="411"/>
    </location>
</feature>
<feature type="non-terminal residue" evidence="7">
    <location>
        <position position="1"/>
    </location>
</feature>
<feature type="domain" description="Peptidase S8/S53" evidence="5">
    <location>
        <begin position="14"/>
        <end position="102"/>
    </location>
</feature>
<protein>
    <recommendedName>
        <fullName evidence="9">Peptidase S8/S53 domain-containing protein</fullName>
    </recommendedName>
</protein>
<evidence type="ECO:0008006" key="9">
    <source>
        <dbReference type="Google" id="ProtNLM"/>
    </source>
</evidence>